<dbReference type="SUPFAM" id="SSF56672">
    <property type="entry name" value="DNA/RNA polymerases"/>
    <property type="match status" value="2"/>
</dbReference>
<accession>A0A559LIA9</accession>
<feature type="compositionally biased region" description="Polar residues" evidence="7">
    <location>
        <begin position="1193"/>
        <end position="1202"/>
    </location>
</feature>
<gene>
    <name evidence="10" type="primary">GIP</name>
    <name evidence="10" type="ORF">Focb16_v005878</name>
</gene>
<dbReference type="InterPro" id="IPR036397">
    <property type="entry name" value="RNaseH_sf"/>
</dbReference>
<evidence type="ECO:0000256" key="5">
    <source>
        <dbReference type="PROSITE-ProRule" id="PRU00047"/>
    </source>
</evidence>
<feature type="region of interest" description="Disordered" evidence="7">
    <location>
        <begin position="835"/>
        <end position="872"/>
    </location>
</feature>
<dbReference type="GO" id="GO:0005739">
    <property type="term" value="C:mitochondrion"/>
    <property type="evidence" value="ECO:0007669"/>
    <property type="project" value="UniProtKB-SubCell"/>
</dbReference>
<dbReference type="Proteomes" id="UP000320707">
    <property type="component" value="Unassembled WGS sequence"/>
</dbReference>
<dbReference type="PANTHER" id="PTHR11439">
    <property type="entry name" value="GAG-POL-RELATED RETROTRANSPOSON"/>
    <property type="match status" value="1"/>
</dbReference>
<dbReference type="GO" id="GO:0008270">
    <property type="term" value="F:zinc ion binding"/>
    <property type="evidence" value="ECO:0007669"/>
    <property type="project" value="UniProtKB-KW"/>
</dbReference>
<feature type="compositionally biased region" description="Polar residues" evidence="7">
    <location>
        <begin position="2316"/>
        <end position="2326"/>
    </location>
</feature>
<keyword evidence="5" id="KW-0863">Zinc-finger</keyword>
<feature type="compositionally biased region" description="Basic and acidic residues" evidence="7">
    <location>
        <begin position="835"/>
        <end position="847"/>
    </location>
</feature>
<feature type="region of interest" description="Disordered" evidence="7">
    <location>
        <begin position="1"/>
        <end position="31"/>
    </location>
</feature>
<evidence type="ECO:0000256" key="3">
    <source>
        <dbReference type="ARBA" id="ARBA00022884"/>
    </source>
</evidence>
<evidence type="ECO:0000256" key="2">
    <source>
        <dbReference type="ARBA" id="ARBA00022750"/>
    </source>
</evidence>
<dbReference type="PROSITE" id="PS50158">
    <property type="entry name" value="ZF_CCHC"/>
    <property type="match status" value="1"/>
</dbReference>
<dbReference type="EMBL" id="SRMI01000003">
    <property type="protein sequence ID" value="TVY74008.1"/>
    <property type="molecule type" value="Genomic_DNA"/>
</dbReference>
<dbReference type="InterPro" id="IPR043502">
    <property type="entry name" value="DNA/RNA_pol_sf"/>
</dbReference>
<comment type="caution">
    <text evidence="10">The sequence shown here is derived from an EMBL/GenBank/DDBJ whole genome shotgun (WGS) entry which is preliminary data.</text>
</comment>
<name>A0A559LIA9_FUSOC</name>
<dbReference type="GO" id="GO:0015074">
    <property type="term" value="P:DNA integration"/>
    <property type="evidence" value="ECO:0007669"/>
    <property type="project" value="InterPro"/>
</dbReference>
<feature type="compositionally biased region" description="Polar residues" evidence="7">
    <location>
        <begin position="854"/>
        <end position="872"/>
    </location>
</feature>
<dbReference type="Pfam" id="PF25597">
    <property type="entry name" value="SH3_retrovirus"/>
    <property type="match status" value="2"/>
</dbReference>
<evidence type="ECO:0000256" key="7">
    <source>
        <dbReference type="SAM" id="MobiDB-lite"/>
    </source>
</evidence>
<dbReference type="GO" id="GO:0003723">
    <property type="term" value="F:RNA binding"/>
    <property type="evidence" value="ECO:0007669"/>
    <property type="project" value="UniProtKB-KW"/>
</dbReference>
<evidence type="ECO:0000313" key="11">
    <source>
        <dbReference type="Proteomes" id="UP000320707"/>
    </source>
</evidence>
<dbReference type="InterPro" id="IPR013103">
    <property type="entry name" value="RVT_2"/>
</dbReference>
<dbReference type="InterPro" id="IPR057670">
    <property type="entry name" value="SH3_retrovirus"/>
</dbReference>
<proteinExistence type="predicted"/>
<dbReference type="CDD" id="cd09272">
    <property type="entry name" value="RNase_HI_RT_Ty1"/>
    <property type="match status" value="2"/>
</dbReference>
<evidence type="ECO:0000259" key="8">
    <source>
        <dbReference type="PROSITE" id="PS50158"/>
    </source>
</evidence>
<evidence type="ECO:0000256" key="6">
    <source>
        <dbReference type="SAM" id="Coils"/>
    </source>
</evidence>
<dbReference type="SUPFAM" id="SSF53098">
    <property type="entry name" value="Ribonuclease H-like"/>
    <property type="match status" value="2"/>
</dbReference>
<evidence type="ECO:0000259" key="9">
    <source>
        <dbReference type="PROSITE" id="PS50994"/>
    </source>
</evidence>
<keyword evidence="2" id="KW-0378">Hydrolase</keyword>
<dbReference type="Pfam" id="PF07727">
    <property type="entry name" value="RVT_2"/>
    <property type="match status" value="2"/>
</dbReference>
<keyword evidence="2" id="KW-0645">Protease</keyword>
<dbReference type="Pfam" id="PF22936">
    <property type="entry name" value="Pol_BBD"/>
    <property type="match status" value="2"/>
</dbReference>
<feature type="compositionally biased region" description="Low complexity" evidence="7">
    <location>
        <begin position="1649"/>
        <end position="1668"/>
    </location>
</feature>
<dbReference type="InterPro" id="IPR054722">
    <property type="entry name" value="PolX-like_BBD"/>
</dbReference>
<feature type="compositionally biased region" description="Basic residues" evidence="7">
    <location>
        <begin position="283"/>
        <end position="292"/>
    </location>
</feature>
<keyword evidence="2" id="KW-0064">Aspartyl protease</keyword>
<feature type="region of interest" description="Disordered" evidence="7">
    <location>
        <begin position="2310"/>
        <end position="2343"/>
    </location>
</feature>
<feature type="region of interest" description="Disordered" evidence="7">
    <location>
        <begin position="1619"/>
        <end position="1668"/>
    </location>
</feature>
<protein>
    <submittedName>
        <fullName evidence="10">Retrovirus-related Pol polyprotein from transposon TNT</fullName>
    </submittedName>
</protein>
<feature type="compositionally biased region" description="Basic residues" evidence="7">
    <location>
        <begin position="243"/>
        <end position="253"/>
    </location>
</feature>
<keyword evidence="4" id="KW-0496">Mitochondrion</keyword>
<dbReference type="InterPro" id="IPR001584">
    <property type="entry name" value="Integrase_cat-core"/>
</dbReference>
<sequence length="2964" mass="336137">MRTRNTIRVSPASESSQPGASGQDHTPSSMYDSTTVISEKNTLFLPQELKLGGPSNWEQYCPAQKAILRINGLEDAVFGDYPPEEQQTMDQKIRAAKAAVSIRGNCTGEALSQLVGIENPQEMFNLLQAYCIGTGPVLLQTTLYQFIRIKTSSYETIPQFNVDFERLVKLLFEQKEPISDTLKKVVYLTACENEYPDWTARQRALLRSEHPPTLRSMQQDLIDENRSSDDDDSHGTASTYWAHSKKTGRKGPTARKQEASGRRRGSPKNQRAANKSSQETNHRVGKHKDHTCTNCKKKGHHKNDCWFAHKDKRPDWAVRLAKELMEHDLQRDNTKNLHIKESNNMTVERSFLILEDSVSDELPMNNTETCRVSLDNNSSPTAWLFDTGSSVHICNDQSLFTELQPATRTILVTGGGKVYPSGRGTVKICFINKWGDKVTINLKDTLFIPEFPVNVMSGLRLYKNGGWIDGNDMYDPTGDVFGLLRIGRDGLYVNTEVGKTAVPNQAISELQPEPCNHHTVSSKQCLDVNLWHRRLGHVNAYQVSQTAKMTRGMYCDDHHDHQPFNYCLACDIAKALRWTPRNKRKRASRAGFIHVDTFKVNPPGIRGERWGMIATDDRHRMRWAYTFTRKGMASELLGQLISKIRTQYGIRVYAIQMDGGSELYGASLKNLEYTHGVKIIKTTPYTPEFNGVAERSNRIIFDKVRATMESERIPIELWPLVLEDMVRKTNVTATRAIDGLTPMESFLNEAFPGQDNKPDLSGERICGSQVTIHIPQERRLRSHKFGPRGETGIYLCMEGSQIYTCWVPSRRKGHQIVRSANVKFYEKVGEKELLTETEHDVEPEIRKNGAPISSRPQSVTEQTKTPSPQRSEVNNLQHAEVHNPQHGQTTTSMTSAKLPDLRKEVITEPKTMTEALQGPQREHWLRAIHSELRSLLTKGTWRMLDRNQAHNRPLTVKWVFKVKKNEDGNLDKFKARLVVRGFEQQFGFDYNQTFASVAKAATWRILLTVAACLDWEIEQMDVSTAFLEGDLEEEVFIEMPEGLVEYFDQHPEDRPPGFSTEKICKLIKSLYGLKQAPRQWQKKLKETLESLDFRQATSDTAVYHNPTTGVIIITYVDDFLIMGSNKEAIQGYKARLGEIFTMTDLGPVSHFLGVRITRDRNSRLIYLSQDAYFTRILKKFGLEDCRPVKTPMERNSLSTLQPRDNGDSASPEEREDYSSKTGSLMYGMTQTRPDLAFLLSVLSRYMSNPSPAHSRLTKRGLRYLQQTRDHGLVLGGVKKDPESAWSITAWADSDWKGDTVTGRSTFGWLVQLEGSTVSWRAKRHETVALSTTEAEYTALSQCARELAWTRNLFSELLLPLHMPIPLNGDNQGSLKLCRNPELHQRTKHIPLTEHHIREEEEAGNIDVQYVSTYEQEFKQHYLGIHDVRGKLIALADSIQPTAKDQKQNVRTEFESLKKGPGSTSLDKWLSRWPALVSNAKRYKIENLSESQICDAFIEASREVNPPFYNYMKSKEAQVENEKNLIKEAAKTMEKISNAFLTALNEINPDHASNGSITVASSADSEEDENDQNDDATIVQKAQNITNRALRTFRKLNPTLSEKKITIGFCIRQFRTMAPPKENATRGRAAHATFQNRKHDISSDSQNEESQPQQKRQRTQPSSSSTNPQQCVCGMSHKYADCYYLNPSKAPEGWTPAIQVQSKVITAVKGSRRLRINIEKNFRRNKINLPKFWRSDTTENQHKTLTEDETSNTAAALPRKSRAAFVTSKFALSTTAKDEYGDCFRLDNCADTHVCNDLSRFTKYKPLDNEVIEFGDSGTYITGVGNVTVHVDTPSGPGLIQIENVAHVPGFHWNLINTHSLEQQGLYFNTRTCWMEYSDGSNAFKATKYGAFRVVEPCMKDAVFKAESHQEAVKSFAMATKSRTPQVAIASMDIWHARLGHIRKEALEHVPQVVEGVALGTHDFERKSELCPECQLGQAHQQISRVPTWRGTYPFERIHLDLVDMEEAFNADSWVAHFYCDHSAYHVSFNLPNKAQEELLSATQEFLAITNDNWGFTTRYIRSDGEKGLGKKWKHFIVMKGIIFNPSPPDTPDQNGPAERSGGVIMTIARKLRIQGNLPQKLWPYIVAHATRLLNRIPVQRKQWRTPFEMVHGRKPNLSHLKIIGSLAYVLIKNKKARPARAKLQENALTGWLVGFDATNIHKVWIPHLDRVIVSRDVQIDEKVMYNPQLATTPPESGQALAIMVNEVDLDEEDVEPLPITEDIATSVPVSIQTEVEPPSLGLLLTPQSSPERATAGEIQVEQPDVLRPPNQAALHQASSHPQTNMSGGEAPRKEGTTDAGVLQNLRTTSGRNIKLSQRGQDAIETLKPRSTLHRAQKRARRQAYALRLERAKLGHQIAHAFAAARLIRIHRRDLLPPPEFWHQLKRHPEREGFKRAAGAEINSLKEKKSFQLVDCPEGKQILPLKWVFTYKLDDTGHLVRHKARICVRGDLQHHSGEDIYAATGAYRSFRILMALVCAFGLICHQVDFKNAFVNAEMDEEVYTTCPPGYGQSGKVWRLLKALYGLRKSPKLWYHELVRFLKDLGFEQCPDEPCILINNETHLVLFLYVDDLLIIAQSDYLQQVNEFKAAVNSKYGIKDLGEAITFLNIRILRDTKAKKLWICQDGYIDKLCSKFGIDKSMRTTTPLVPSYRPQPFEGQATIRQITEMQEKVGSVLYAAVVTRPDVSYAASQLSQFAMNPSPEHLRYANRVLSYLQSTRYYAIEFSGSVDKATAVETGDDEVLQQSSDASFADDPETRRSTQGYLMKLFSGAIMWQSSKQKTVTTSTTEAELLSLSHTARETIALYRLFGQIQFDPEHQPRILCDNQQTVGLVQKERPQLTTKLRHVDIHNFWLRQIHRDGKITVQWVPTTDMPADGFTKPLSAEKHSHFVKQLGLVDISLRIDPEHVSEEDIDQEDMQISSDTD</sequence>
<dbReference type="InterPro" id="IPR012337">
    <property type="entry name" value="RNaseH-like_sf"/>
</dbReference>
<dbReference type="InterPro" id="IPR001878">
    <property type="entry name" value="Znf_CCHC"/>
</dbReference>
<dbReference type="GO" id="GO:0004190">
    <property type="term" value="F:aspartic-type endopeptidase activity"/>
    <property type="evidence" value="ECO:0007669"/>
    <property type="project" value="UniProtKB-KW"/>
</dbReference>
<feature type="region of interest" description="Disordered" evidence="7">
    <location>
        <begin position="1550"/>
        <end position="1572"/>
    </location>
</feature>
<dbReference type="Gene3D" id="3.30.420.10">
    <property type="entry name" value="Ribonuclease H-like superfamily/Ribonuclease H"/>
    <property type="match status" value="2"/>
</dbReference>
<feature type="region of interest" description="Disordered" evidence="7">
    <location>
        <begin position="224"/>
        <end position="292"/>
    </location>
</feature>
<feature type="region of interest" description="Disordered" evidence="7">
    <location>
        <begin position="1192"/>
        <end position="1220"/>
    </location>
</feature>
<keyword evidence="5" id="KW-0862">Zinc</keyword>
<evidence type="ECO:0000313" key="10">
    <source>
        <dbReference type="EMBL" id="TVY74008.1"/>
    </source>
</evidence>
<feature type="domain" description="Integrase catalytic" evidence="9">
    <location>
        <begin position="1989"/>
        <end position="2154"/>
    </location>
</feature>
<keyword evidence="5" id="KW-0479">Metal-binding</keyword>
<dbReference type="PROSITE" id="PS50994">
    <property type="entry name" value="INTEGRASE"/>
    <property type="match status" value="2"/>
</dbReference>
<keyword evidence="3" id="KW-0694">RNA-binding</keyword>
<organism evidence="10 11">
    <name type="scientific">Fusarium oxysporum f. sp. cubense</name>
    <dbReference type="NCBI Taxonomy" id="61366"/>
    <lineage>
        <taxon>Eukaryota</taxon>
        <taxon>Fungi</taxon>
        <taxon>Dikarya</taxon>
        <taxon>Ascomycota</taxon>
        <taxon>Pezizomycotina</taxon>
        <taxon>Sordariomycetes</taxon>
        <taxon>Hypocreomycetidae</taxon>
        <taxon>Hypocreales</taxon>
        <taxon>Nectriaceae</taxon>
        <taxon>Fusarium</taxon>
        <taxon>Fusarium oxysporum species complex</taxon>
    </lineage>
</organism>
<evidence type="ECO:0000256" key="1">
    <source>
        <dbReference type="ARBA" id="ARBA00004173"/>
    </source>
</evidence>
<reference evidence="10 11" key="1">
    <citation type="journal article" date="2019" name="Microbiol. Resour. Announc.">
        <title>High-quality draft genome sequence of Fusarium oxysporum f. sp. cubense strain 160527, a causal agent of Panama disease.</title>
        <authorList>
            <person name="Asai S."/>
            <person name="Ayukawa Y."/>
            <person name="Gan P."/>
            <person name="Masuda S."/>
            <person name="Komatsu K."/>
            <person name="Shirasu K."/>
            <person name="Arie T."/>
        </authorList>
    </citation>
    <scope>NUCLEOTIDE SEQUENCE [LARGE SCALE GENOMIC DNA]</scope>
    <source>
        <strain evidence="10 11">160527</strain>
    </source>
</reference>
<dbReference type="PANTHER" id="PTHR11439:SF483">
    <property type="entry name" value="PEPTIDE SYNTHASE GLIP-LIKE, PUTATIVE (AFU_ORTHOLOGUE AFUA_3G12920)-RELATED"/>
    <property type="match status" value="1"/>
</dbReference>
<feature type="domain" description="CCHC-type" evidence="8">
    <location>
        <begin position="292"/>
        <end position="305"/>
    </location>
</feature>
<dbReference type="GO" id="GO:0005634">
    <property type="term" value="C:nucleus"/>
    <property type="evidence" value="ECO:0007669"/>
    <property type="project" value="UniProtKB-ARBA"/>
</dbReference>
<evidence type="ECO:0000256" key="4">
    <source>
        <dbReference type="ARBA" id="ARBA00023128"/>
    </source>
</evidence>
<keyword evidence="6" id="KW-0175">Coiled coil</keyword>
<feature type="domain" description="Integrase catalytic" evidence="9">
    <location>
        <begin position="576"/>
        <end position="750"/>
    </location>
</feature>
<feature type="coiled-coil region" evidence="6">
    <location>
        <begin position="1511"/>
        <end position="1538"/>
    </location>
</feature>
<comment type="subcellular location">
    <subcellularLocation>
        <location evidence="1">Mitochondrion</location>
    </subcellularLocation>
</comment>
<feature type="compositionally biased region" description="Acidic residues" evidence="7">
    <location>
        <begin position="1563"/>
        <end position="1572"/>
    </location>
</feature>
<feature type="compositionally biased region" description="Polar residues" evidence="7">
    <location>
        <begin position="267"/>
        <end position="279"/>
    </location>
</feature>